<dbReference type="SFLD" id="SFLDG01082">
    <property type="entry name" value="B12-binding_domain_containing"/>
    <property type="match status" value="1"/>
</dbReference>
<dbReference type="SFLD" id="SFLDS00029">
    <property type="entry name" value="Radical_SAM"/>
    <property type="match status" value="1"/>
</dbReference>
<dbReference type="SUPFAM" id="SSF102114">
    <property type="entry name" value="Radical SAM enzymes"/>
    <property type="match status" value="1"/>
</dbReference>
<evidence type="ECO:0000313" key="8">
    <source>
        <dbReference type="EMBL" id="GAA0861246.1"/>
    </source>
</evidence>
<dbReference type="Proteomes" id="UP001400965">
    <property type="component" value="Unassembled WGS sequence"/>
</dbReference>
<evidence type="ECO:0000256" key="6">
    <source>
        <dbReference type="ARBA" id="ARBA00023014"/>
    </source>
</evidence>
<keyword evidence="4" id="KW-0479">Metal-binding</keyword>
<dbReference type="EMBL" id="BAAACP010000001">
    <property type="protein sequence ID" value="GAA0861246.1"/>
    <property type="molecule type" value="Genomic_DNA"/>
</dbReference>
<reference evidence="9" key="1">
    <citation type="journal article" date="2019" name="Int. J. Syst. Evol. Microbiol.">
        <title>The Global Catalogue of Microorganisms (GCM) 10K type strain sequencing project: providing services to taxonomists for standard genome sequencing and annotation.</title>
        <authorList>
            <consortium name="The Broad Institute Genomics Platform"/>
            <consortium name="The Broad Institute Genome Sequencing Center for Infectious Disease"/>
            <person name="Wu L."/>
            <person name="Ma J."/>
        </authorList>
    </citation>
    <scope>NUCLEOTIDE SEQUENCE [LARGE SCALE GENOMIC DNA]</scope>
    <source>
        <strain evidence="9">JCM 6486</strain>
    </source>
</reference>
<dbReference type="PANTHER" id="PTHR11135">
    <property type="entry name" value="HISTONE ACETYLTRANSFERASE-RELATED"/>
    <property type="match status" value="1"/>
</dbReference>
<sequence>MKKRIIPIFVPHRGCPHDCIFCNQKKITGVSTDITSDDVRRIIEEYLTTIDKDASIEIAFFGGSFTAIDMDIQRNLLSVAKEYVDKNIVSDIRMSTRPDCINDEILTMLKEYKVSIIELGVQSLDDRVLIDSVRGHSDKDVFESANLIKKYGIKLGLQMMIGLPSDTEEKCIYTAKEFIKLNPDCVRVYPTLVVKETGLEKLLEENKYIPFTLNESIEIVKKVLVLFYTNNINVIRVGLQATEDIAIGKEVLAGPYHPAYRELVESKMYGDYIEYLINKYEAKENIKVLVNKKNVSRILGNKKSNVKELKEKYGILLKTKEDDLDIDKLGFIIDDKKLIEININEIYSVLKQIYNL</sequence>
<dbReference type="InterPro" id="IPR032432">
    <property type="entry name" value="Radical_SAM_C"/>
</dbReference>
<keyword evidence="6" id="KW-0411">Iron-sulfur</keyword>
<evidence type="ECO:0000256" key="4">
    <source>
        <dbReference type="ARBA" id="ARBA00022723"/>
    </source>
</evidence>
<dbReference type="RefSeq" id="WP_346041175.1">
    <property type="nucleotide sequence ID" value="NZ_BAAACP010000001.1"/>
</dbReference>
<comment type="caution">
    <text evidence="8">The sequence shown here is derived from an EMBL/GenBank/DDBJ whole genome shotgun (WGS) entry which is preliminary data.</text>
</comment>
<dbReference type="InterPro" id="IPR039661">
    <property type="entry name" value="ELP3"/>
</dbReference>
<keyword evidence="9" id="KW-1185">Reference proteome</keyword>
<dbReference type="InterPro" id="IPR007197">
    <property type="entry name" value="rSAM"/>
</dbReference>
<dbReference type="PROSITE" id="PS51918">
    <property type="entry name" value="RADICAL_SAM"/>
    <property type="match status" value="1"/>
</dbReference>
<evidence type="ECO:0000313" key="9">
    <source>
        <dbReference type="Proteomes" id="UP001400965"/>
    </source>
</evidence>
<dbReference type="InterPro" id="IPR023404">
    <property type="entry name" value="rSAM_horseshoe"/>
</dbReference>
<proteinExistence type="predicted"/>
<comment type="cofactor">
    <cofactor evidence="1">
        <name>[4Fe-4S] cluster</name>
        <dbReference type="ChEBI" id="CHEBI:49883"/>
    </cofactor>
</comment>
<name>A0ABP3X6E2_9FIRM</name>
<protein>
    <submittedName>
        <fullName evidence="8">Radical SAM protein</fullName>
    </submittedName>
</protein>
<feature type="domain" description="Radical SAM core" evidence="7">
    <location>
        <begin position="1"/>
        <end position="226"/>
    </location>
</feature>
<evidence type="ECO:0000256" key="3">
    <source>
        <dbReference type="ARBA" id="ARBA00022691"/>
    </source>
</evidence>
<evidence type="ECO:0000256" key="2">
    <source>
        <dbReference type="ARBA" id="ARBA00022485"/>
    </source>
</evidence>
<dbReference type="SMART" id="SM00729">
    <property type="entry name" value="Elp3"/>
    <property type="match status" value="1"/>
</dbReference>
<keyword evidence="2" id="KW-0004">4Fe-4S</keyword>
<dbReference type="Gene3D" id="3.80.30.20">
    <property type="entry name" value="tm_1862 like domain"/>
    <property type="match status" value="1"/>
</dbReference>
<dbReference type="SFLD" id="SFLDG01086">
    <property type="entry name" value="elongater_protein-like"/>
    <property type="match status" value="1"/>
</dbReference>
<dbReference type="Pfam" id="PF16199">
    <property type="entry name" value="Radical_SAM_C"/>
    <property type="match status" value="1"/>
</dbReference>
<evidence type="ECO:0000256" key="5">
    <source>
        <dbReference type="ARBA" id="ARBA00023004"/>
    </source>
</evidence>
<evidence type="ECO:0000259" key="7">
    <source>
        <dbReference type="PROSITE" id="PS51918"/>
    </source>
</evidence>
<dbReference type="InterPro" id="IPR006638">
    <property type="entry name" value="Elp3/MiaA/NifB-like_rSAM"/>
</dbReference>
<accession>A0ABP3X6E2</accession>
<keyword evidence="3" id="KW-0949">S-adenosyl-L-methionine</keyword>
<dbReference type="CDD" id="cd01335">
    <property type="entry name" value="Radical_SAM"/>
    <property type="match status" value="1"/>
</dbReference>
<keyword evidence="5" id="KW-0408">Iron</keyword>
<dbReference type="InterPro" id="IPR058240">
    <property type="entry name" value="rSAM_sf"/>
</dbReference>
<dbReference type="Pfam" id="PF04055">
    <property type="entry name" value="Radical_SAM"/>
    <property type="match status" value="1"/>
</dbReference>
<organism evidence="8 9">
    <name type="scientific">Paraclostridium tenue</name>
    <dbReference type="NCBI Taxonomy" id="1737"/>
    <lineage>
        <taxon>Bacteria</taxon>
        <taxon>Bacillati</taxon>
        <taxon>Bacillota</taxon>
        <taxon>Clostridia</taxon>
        <taxon>Peptostreptococcales</taxon>
        <taxon>Peptostreptococcaceae</taxon>
        <taxon>Paraclostridium</taxon>
    </lineage>
</organism>
<dbReference type="PANTHER" id="PTHR11135:SF0">
    <property type="entry name" value="ELONGATOR COMPLEX PROTEIN 3"/>
    <property type="match status" value="1"/>
</dbReference>
<gene>
    <name evidence="8" type="ORF">GCM10008917_01830</name>
</gene>
<evidence type="ECO:0000256" key="1">
    <source>
        <dbReference type="ARBA" id="ARBA00001966"/>
    </source>
</evidence>